<proteinExistence type="predicted"/>
<name>A0A443HU37_BYSSP</name>
<dbReference type="PANTHER" id="PTHR23507">
    <property type="entry name" value="ZGC:174356"/>
    <property type="match status" value="1"/>
</dbReference>
<dbReference type="Pfam" id="PF07690">
    <property type="entry name" value="MFS_1"/>
    <property type="match status" value="1"/>
</dbReference>
<evidence type="ECO:0000256" key="3">
    <source>
        <dbReference type="ARBA" id="ARBA00022989"/>
    </source>
</evidence>
<feature type="transmembrane region" description="Helical" evidence="6">
    <location>
        <begin position="144"/>
        <end position="165"/>
    </location>
</feature>
<sequence>MQAAHNDDLRDQEDAPFLPGEQGSSAPPRYNDRAANAAREKLRWRLIITLFAMILTVETGNAMVSGPTTRIYEAIACRDYYQAHDPSKIGNGGQIPEELCKNSEIQSEVAIVKGYGELFDGLTSIFLAIPYGLLADRMGRKPTILLSIPGFILNMVSTLVVLWFSNVFPLRAVWFSSLAWLLGGGLVVAAALVWTMMADVTTDAQRATMFFQFGVAVMGSEFISSMISSWLMQLNPWIPMLLGWGIMLGGIFAALSLPETKNAFPTSANEMSDFNRQEDEDEVEVEAPRNYGRLFGRNTLLRRSWARVKSIVAPYSFITADKQVLLLLSAFLVYKLSRGTSWFLVQYVSLRYGWTIARANLLTSLKSILTVVLFVAGLPAVSWYLMKYRGVDSRQKDLILTKSSIVCLLVGTLGIGLSPTAPLMITCLVIQTLGQGFVYATRSIITTMIQRDQTARLYTIIEIIQALGMILASPIITAFFQWGLKLGGFWVGLAWMVGTILFVIVAWAIWSVKLPYVPKTTLDSEEE</sequence>
<evidence type="ECO:0000313" key="8">
    <source>
        <dbReference type="Proteomes" id="UP000283841"/>
    </source>
</evidence>
<protein>
    <submittedName>
        <fullName evidence="7">Putative MFS transporter</fullName>
    </submittedName>
</protein>
<reference evidence="7 8" key="1">
    <citation type="journal article" date="2018" name="Front. Microbiol.">
        <title>Genomic and genetic insights into a cosmopolitan fungus, Paecilomyces variotii (Eurotiales).</title>
        <authorList>
            <person name="Urquhart A.S."/>
            <person name="Mondo S.J."/>
            <person name="Makela M.R."/>
            <person name="Hane J.K."/>
            <person name="Wiebenga A."/>
            <person name="He G."/>
            <person name="Mihaltcheva S."/>
            <person name="Pangilinan J."/>
            <person name="Lipzen A."/>
            <person name="Barry K."/>
            <person name="de Vries R.P."/>
            <person name="Grigoriev I.V."/>
            <person name="Idnurm A."/>
        </authorList>
    </citation>
    <scope>NUCLEOTIDE SEQUENCE [LARGE SCALE GENOMIC DNA]</scope>
    <source>
        <strain evidence="7 8">CBS 101075</strain>
    </source>
</reference>
<gene>
    <name evidence="7" type="ORF">C8Q69DRAFT_288767</name>
</gene>
<keyword evidence="2 6" id="KW-0812">Transmembrane</keyword>
<comment type="caution">
    <text evidence="7">The sequence shown here is derived from an EMBL/GenBank/DDBJ whole genome shotgun (WGS) entry which is preliminary data.</text>
</comment>
<comment type="subcellular location">
    <subcellularLocation>
        <location evidence="1">Membrane</location>
        <topology evidence="1">Multi-pass membrane protein</topology>
    </subcellularLocation>
</comment>
<keyword evidence="8" id="KW-1185">Reference proteome</keyword>
<evidence type="ECO:0000256" key="2">
    <source>
        <dbReference type="ARBA" id="ARBA00022692"/>
    </source>
</evidence>
<feature type="region of interest" description="Disordered" evidence="5">
    <location>
        <begin position="1"/>
        <end position="32"/>
    </location>
</feature>
<feature type="transmembrane region" description="Helical" evidence="6">
    <location>
        <begin position="209"/>
        <end position="231"/>
    </location>
</feature>
<feature type="transmembrane region" description="Helical" evidence="6">
    <location>
        <begin position="365"/>
        <end position="386"/>
    </location>
</feature>
<dbReference type="PANTHER" id="PTHR23507:SF31">
    <property type="entry name" value="TRANSPORTER, PUTATIVE (AFU_ORTHOLOGUE AFUA_2G14230)-RELATED"/>
    <property type="match status" value="1"/>
</dbReference>
<keyword evidence="4 6" id="KW-0472">Membrane</keyword>
<evidence type="ECO:0000256" key="4">
    <source>
        <dbReference type="ARBA" id="ARBA00023136"/>
    </source>
</evidence>
<dbReference type="EMBL" id="RCNU01000006">
    <property type="protein sequence ID" value="RWQ95319.1"/>
    <property type="molecule type" value="Genomic_DNA"/>
</dbReference>
<feature type="transmembrane region" description="Helical" evidence="6">
    <location>
        <begin position="423"/>
        <end position="445"/>
    </location>
</feature>
<evidence type="ECO:0000256" key="6">
    <source>
        <dbReference type="SAM" id="Phobius"/>
    </source>
</evidence>
<feature type="transmembrane region" description="Helical" evidence="6">
    <location>
        <begin position="237"/>
        <end position="257"/>
    </location>
</feature>
<keyword evidence="3 6" id="KW-1133">Transmembrane helix</keyword>
<dbReference type="GeneID" id="39596271"/>
<dbReference type="AlphaFoldDB" id="A0A443HU37"/>
<dbReference type="Gene3D" id="1.20.1250.20">
    <property type="entry name" value="MFS general substrate transporter like domains"/>
    <property type="match status" value="2"/>
</dbReference>
<feature type="transmembrane region" description="Helical" evidence="6">
    <location>
        <begin position="488"/>
        <end position="510"/>
    </location>
</feature>
<evidence type="ECO:0000256" key="5">
    <source>
        <dbReference type="SAM" id="MobiDB-lite"/>
    </source>
</evidence>
<dbReference type="GO" id="GO:0022857">
    <property type="term" value="F:transmembrane transporter activity"/>
    <property type="evidence" value="ECO:0007669"/>
    <property type="project" value="InterPro"/>
</dbReference>
<dbReference type="VEuPathDB" id="FungiDB:C8Q69DRAFT_288767"/>
<dbReference type="Proteomes" id="UP000283841">
    <property type="component" value="Unassembled WGS sequence"/>
</dbReference>
<evidence type="ECO:0000313" key="7">
    <source>
        <dbReference type="EMBL" id="RWQ95319.1"/>
    </source>
</evidence>
<feature type="compositionally biased region" description="Basic and acidic residues" evidence="5">
    <location>
        <begin position="1"/>
        <end position="13"/>
    </location>
</feature>
<feature type="transmembrane region" description="Helical" evidence="6">
    <location>
        <begin position="398"/>
        <end position="417"/>
    </location>
</feature>
<dbReference type="RefSeq" id="XP_028484964.1">
    <property type="nucleotide sequence ID" value="XM_028626994.1"/>
</dbReference>
<feature type="transmembrane region" description="Helical" evidence="6">
    <location>
        <begin position="177"/>
        <end position="197"/>
    </location>
</feature>
<dbReference type="InterPro" id="IPR011701">
    <property type="entry name" value="MFS"/>
</dbReference>
<evidence type="ECO:0000256" key="1">
    <source>
        <dbReference type="ARBA" id="ARBA00004141"/>
    </source>
</evidence>
<accession>A0A443HU37</accession>
<dbReference type="SUPFAM" id="SSF103473">
    <property type="entry name" value="MFS general substrate transporter"/>
    <property type="match status" value="1"/>
</dbReference>
<organism evidence="7 8">
    <name type="scientific">Byssochlamys spectabilis</name>
    <name type="common">Paecilomyces variotii</name>
    <dbReference type="NCBI Taxonomy" id="264951"/>
    <lineage>
        <taxon>Eukaryota</taxon>
        <taxon>Fungi</taxon>
        <taxon>Dikarya</taxon>
        <taxon>Ascomycota</taxon>
        <taxon>Pezizomycotina</taxon>
        <taxon>Eurotiomycetes</taxon>
        <taxon>Eurotiomycetidae</taxon>
        <taxon>Eurotiales</taxon>
        <taxon>Thermoascaceae</taxon>
        <taxon>Paecilomyces</taxon>
    </lineage>
</organism>
<dbReference type="GO" id="GO:0016020">
    <property type="term" value="C:membrane"/>
    <property type="evidence" value="ECO:0007669"/>
    <property type="project" value="UniProtKB-SubCell"/>
</dbReference>
<dbReference type="InterPro" id="IPR036259">
    <property type="entry name" value="MFS_trans_sf"/>
</dbReference>
<feature type="transmembrane region" description="Helical" evidence="6">
    <location>
        <begin position="457"/>
        <end position="482"/>
    </location>
</feature>